<dbReference type="Gene3D" id="2.60.40.10">
    <property type="entry name" value="Immunoglobulins"/>
    <property type="match status" value="2"/>
</dbReference>
<feature type="non-terminal residue" evidence="2">
    <location>
        <position position="225"/>
    </location>
</feature>
<evidence type="ECO:0000313" key="3">
    <source>
        <dbReference type="Proteomes" id="UP001529510"/>
    </source>
</evidence>
<comment type="caution">
    <text evidence="2">The sequence shown here is derived from an EMBL/GenBank/DDBJ whole genome shotgun (WGS) entry which is preliminary data.</text>
</comment>
<keyword evidence="3" id="KW-1185">Reference proteome</keyword>
<dbReference type="EMBL" id="JAMKFB020000002">
    <property type="protein sequence ID" value="KAL0199948.1"/>
    <property type="molecule type" value="Genomic_DNA"/>
</dbReference>
<dbReference type="InterPro" id="IPR013783">
    <property type="entry name" value="Ig-like_fold"/>
</dbReference>
<dbReference type="InterPro" id="IPR036179">
    <property type="entry name" value="Ig-like_dom_sf"/>
</dbReference>
<dbReference type="PANTHER" id="PTHR21063">
    <property type="entry name" value="LFA-3"/>
    <property type="match status" value="1"/>
</dbReference>
<dbReference type="SUPFAM" id="SSF48726">
    <property type="entry name" value="Immunoglobulin"/>
    <property type="match status" value="2"/>
</dbReference>
<protein>
    <recommendedName>
        <fullName evidence="1">Ig-like domain-containing protein</fullName>
    </recommendedName>
</protein>
<gene>
    <name evidence="2" type="ORF">M9458_003135</name>
</gene>
<evidence type="ECO:0000313" key="2">
    <source>
        <dbReference type="EMBL" id="KAL0199948.1"/>
    </source>
</evidence>
<evidence type="ECO:0000259" key="1">
    <source>
        <dbReference type="PROSITE" id="PS50835"/>
    </source>
</evidence>
<organism evidence="2 3">
    <name type="scientific">Cirrhinus mrigala</name>
    <name type="common">Mrigala</name>
    <dbReference type="NCBI Taxonomy" id="683832"/>
    <lineage>
        <taxon>Eukaryota</taxon>
        <taxon>Metazoa</taxon>
        <taxon>Chordata</taxon>
        <taxon>Craniata</taxon>
        <taxon>Vertebrata</taxon>
        <taxon>Euteleostomi</taxon>
        <taxon>Actinopterygii</taxon>
        <taxon>Neopterygii</taxon>
        <taxon>Teleostei</taxon>
        <taxon>Ostariophysi</taxon>
        <taxon>Cypriniformes</taxon>
        <taxon>Cyprinidae</taxon>
        <taxon>Labeoninae</taxon>
        <taxon>Labeonini</taxon>
        <taxon>Cirrhinus</taxon>
    </lineage>
</organism>
<proteinExistence type="predicted"/>
<dbReference type="InterPro" id="IPR007110">
    <property type="entry name" value="Ig-like_dom"/>
</dbReference>
<accession>A0ABD0RNH1</accession>
<dbReference type="Proteomes" id="UP001529510">
    <property type="component" value="Unassembled WGS sequence"/>
</dbReference>
<feature type="domain" description="Ig-like" evidence="1">
    <location>
        <begin position="130"/>
        <end position="218"/>
    </location>
</feature>
<reference evidence="2 3" key="1">
    <citation type="submission" date="2024-05" db="EMBL/GenBank/DDBJ databases">
        <title>Genome sequencing and assembly of Indian major carp, Cirrhinus mrigala (Hamilton, 1822).</title>
        <authorList>
            <person name="Mohindra V."/>
            <person name="Chowdhury L.M."/>
            <person name="Lal K."/>
            <person name="Jena J.K."/>
        </authorList>
    </citation>
    <scope>NUCLEOTIDE SEQUENCE [LARGE SCALE GENOMIC DNA]</scope>
    <source>
        <strain evidence="2">CM1030</strain>
        <tissue evidence="2">Blood</tissue>
    </source>
</reference>
<sequence length="225" mass="24674">MYFAFCVFPGVFGADTENTETVSVMVGDSVTLHTDIGTVRRNDHIMWMFGPDSPDNQIADLMKWSYMLSMYVSGKMPFGDKLQLDHQTGSLTIKNTVSEHSGLYKLTIIHNRKTSRKKFDVKVYAPLPVPIITSDSSQNSTASERAVGPACVLMCSVANASRATLSFFKGSDLVSSVSGSDFSSSLSLPLDVEYHDENTYSCVVNNSISNHTTLFNITDLCQPPS</sequence>
<dbReference type="PROSITE" id="PS50835">
    <property type="entry name" value="IG_LIKE"/>
    <property type="match status" value="1"/>
</dbReference>
<dbReference type="AlphaFoldDB" id="A0ABD0RNH1"/>
<name>A0ABD0RNH1_CIRMR</name>
<dbReference type="PANTHER" id="PTHR21063:SF4">
    <property type="entry name" value="CD48 ANTIGEN-RELATED"/>
    <property type="match status" value="1"/>
</dbReference>